<dbReference type="AlphaFoldDB" id="A0A9W7CIR0"/>
<keyword evidence="3" id="KW-1185">Reference proteome</keyword>
<dbReference type="OrthoDB" id="10347899at2759"/>
<protein>
    <submittedName>
        <fullName evidence="2">Uncharacterized protein</fullName>
    </submittedName>
</protein>
<reference evidence="2" key="1">
    <citation type="submission" date="2022-07" db="EMBL/GenBank/DDBJ databases">
        <title>Genome analysis of Parmales, a sister group of diatoms, reveals the evolutionary specialization of diatoms from phago-mixotrophs to photoautotrophs.</title>
        <authorList>
            <person name="Ban H."/>
            <person name="Sato S."/>
            <person name="Yoshikawa S."/>
            <person name="Kazumasa Y."/>
            <person name="Nakamura Y."/>
            <person name="Ichinomiya M."/>
            <person name="Saitoh K."/>
            <person name="Sato N."/>
            <person name="Blanc-Mathieu R."/>
            <person name="Endo H."/>
            <person name="Kuwata A."/>
            <person name="Ogata H."/>
        </authorList>
    </citation>
    <scope>NUCLEOTIDE SEQUENCE</scope>
</reference>
<proteinExistence type="predicted"/>
<organism evidence="2 3">
    <name type="scientific">Triparma retinervis</name>
    <dbReference type="NCBI Taxonomy" id="2557542"/>
    <lineage>
        <taxon>Eukaryota</taxon>
        <taxon>Sar</taxon>
        <taxon>Stramenopiles</taxon>
        <taxon>Ochrophyta</taxon>
        <taxon>Bolidophyceae</taxon>
        <taxon>Parmales</taxon>
        <taxon>Triparmaceae</taxon>
        <taxon>Triparma</taxon>
    </lineage>
</organism>
<evidence type="ECO:0000313" key="3">
    <source>
        <dbReference type="Proteomes" id="UP001165082"/>
    </source>
</evidence>
<feature type="region of interest" description="Disordered" evidence="1">
    <location>
        <begin position="1"/>
        <end position="21"/>
    </location>
</feature>
<feature type="compositionally biased region" description="Polar residues" evidence="1">
    <location>
        <begin position="387"/>
        <end position="396"/>
    </location>
</feature>
<feature type="region of interest" description="Disordered" evidence="1">
    <location>
        <begin position="387"/>
        <end position="406"/>
    </location>
</feature>
<evidence type="ECO:0000313" key="2">
    <source>
        <dbReference type="EMBL" id="GMI05356.1"/>
    </source>
</evidence>
<gene>
    <name evidence="2" type="ORF">TrRE_jg12766</name>
</gene>
<comment type="caution">
    <text evidence="2">The sequence shown here is derived from an EMBL/GenBank/DDBJ whole genome shotgun (WGS) entry which is preliminary data.</text>
</comment>
<feature type="region of interest" description="Disordered" evidence="1">
    <location>
        <begin position="481"/>
        <end position="511"/>
    </location>
</feature>
<dbReference type="Proteomes" id="UP001165082">
    <property type="component" value="Unassembled WGS sequence"/>
</dbReference>
<feature type="compositionally biased region" description="Basic residues" evidence="1">
    <location>
        <begin position="501"/>
        <end position="511"/>
    </location>
</feature>
<dbReference type="EMBL" id="BRXZ01000111">
    <property type="protein sequence ID" value="GMI05356.1"/>
    <property type="molecule type" value="Genomic_DNA"/>
</dbReference>
<feature type="compositionally biased region" description="Polar residues" evidence="1">
    <location>
        <begin position="486"/>
        <end position="497"/>
    </location>
</feature>
<sequence>MIGLIATPAAGDGSPMEDTPPVRRYRYKRVKGAGSISPNLPSTPGSQTTPFGTPVRGAVGGRVLSPPSNSKLSPFRAPGIEVGGELNTPDTRVLWSSPGGGRGSFDAATFTGSPLGVGGGVNPDPSKTKVVTLSSTLHHHIQSKGSRKKTLSLLKSSKMQAQLREGVSGVAELLRPDEYTDTHVVFQQLLPNLSRFLVLLLTPGKEGKRVLGDIGGEGSELLQLIRLAVANPPPMLSMFIGDGVGGVAIDWAQAWENVIHQVAKSTEYCRSTTSFVTMTQTQLKLLDFLSGADVELISSVMNALVEAWRGLVGCGVMGGMVENDVFLKDGLAPQVETNKSLPDAPPDKFQPKRPSMIGAPDPKNTNLLDFDVFNTIPTAEDLLFSSPTSTTASKNPSLVAPPTGEVGKHVDNNLVDLHPPSGGRKGGLSSVAETATLQLINQKTFCLLPPPLPSSPGGVLSIPSDILFPFIQNITAYLPDVDEKSPSTPHQGASSPEKSQKSRKGGKLFRSGKGKETKVLGVTVKVCREEVYLALEKMLKTIKEAVFCGVSGAGEGSKTEKFLTTVGYTLKLNNLAPLCRVIWRGIENGCEGSWGALKELLSVCEADYSQNYRSRKKPIRPSVLTGFLEFLFPLILNSRLDKVVKNVKSVHGLVFLCVEIMLSKVPVCAGAKWEAIFNVVGRYLKEMTESDDEEGLRVGLQGVEMLCGKRGYSSHASNGTLERVVSLCVGCLLVIGDKAKRWRNANVARGEGRGKGGSVDEEIMRGVGVAAQHLGAFSVTNDVLVLKVFSDDPSRYADGTSRLERASTMSGGGGGGAPDLLGLADVSIEDRNRSSSTYEDTDDFVPPHTMHRKLWGDFIVCLEESSTKNVRVGLGAGGGGGGGYLWGLEVEMECLKGLVWLAMVPADEGRGGAWEAGKAEKESANLWGRIMGKCEEVAVRCGVGEEELTGVVGAMMGRVGLRGGIPLLKLMFQFAESVLFGRPTMGRAGILFRVWEFVLEGVRRVVKDVADKEREEKVLCVLRSAFKVCEYRAGRVRWEEEGGWEGGMEYEGYRGCFECVKESAYVFLGSNYKILCGIQDENQVRVLEGGGMFGQGGGLFGGGDLVKKSMEDLDRGKNWGGTKKSIISKLIGVVRVEGSEGLRYAALEGLLRIADVVRAGLDFDSRVAIIECFQFVVDGGGGGVGGTGVGAELLVEGARVGLEKLG</sequence>
<evidence type="ECO:0000256" key="1">
    <source>
        <dbReference type="SAM" id="MobiDB-lite"/>
    </source>
</evidence>
<accession>A0A9W7CIR0</accession>
<name>A0A9W7CIR0_9STRA</name>